<gene>
    <name evidence="8" type="ORF">JIV24_19100</name>
</gene>
<evidence type="ECO:0000259" key="7">
    <source>
        <dbReference type="Pfam" id="PF00884"/>
    </source>
</evidence>
<organism evidence="8 9">
    <name type="scientific">Carboxylicivirga marina</name>
    <dbReference type="NCBI Taxonomy" id="2800988"/>
    <lineage>
        <taxon>Bacteria</taxon>
        <taxon>Pseudomonadati</taxon>
        <taxon>Bacteroidota</taxon>
        <taxon>Bacteroidia</taxon>
        <taxon>Marinilabiliales</taxon>
        <taxon>Marinilabiliaceae</taxon>
        <taxon>Carboxylicivirga</taxon>
    </lineage>
</organism>
<evidence type="ECO:0000256" key="2">
    <source>
        <dbReference type="ARBA" id="ARBA00022729"/>
    </source>
</evidence>
<dbReference type="EMBL" id="JAENRR010000070">
    <property type="protein sequence ID" value="MBK3519462.1"/>
    <property type="molecule type" value="Genomic_DNA"/>
</dbReference>
<accession>A0ABS1HP60</accession>
<comment type="similarity">
    <text evidence="1">Belongs to the sulfatase family.</text>
</comment>
<dbReference type="PANTHER" id="PTHR43108">
    <property type="entry name" value="N-ACETYLGLUCOSAMINE-6-SULFATASE FAMILY MEMBER"/>
    <property type="match status" value="1"/>
</dbReference>
<reference evidence="8 9" key="1">
    <citation type="submission" date="2021-01" db="EMBL/GenBank/DDBJ databases">
        <title>Carboxyliciviraga sp.nov., isolated from coastal sediments.</title>
        <authorList>
            <person name="Lu D."/>
            <person name="Zhang T."/>
        </authorList>
    </citation>
    <scope>NUCLEOTIDE SEQUENCE [LARGE SCALE GENOMIC DNA]</scope>
    <source>
        <strain evidence="8 9">N1Y132</strain>
    </source>
</reference>
<dbReference type="InterPro" id="IPR024607">
    <property type="entry name" value="Sulfatase_CS"/>
</dbReference>
<feature type="signal peptide" evidence="6">
    <location>
        <begin position="1"/>
        <end position="21"/>
    </location>
</feature>
<feature type="coiled-coil region" evidence="5">
    <location>
        <begin position="481"/>
        <end position="508"/>
    </location>
</feature>
<evidence type="ECO:0000313" key="8">
    <source>
        <dbReference type="EMBL" id="MBK3519462.1"/>
    </source>
</evidence>
<keyword evidence="3" id="KW-0378">Hydrolase</keyword>
<dbReference type="InterPro" id="IPR000917">
    <property type="entry name" value="Sulfatase_N"/>
</dbReference>
<feature type="domain" description="Sulfatase N-terminal" evidence="7">
    <location>
        <begin position="33"/>
        <end position="386"/>
    </location>
</feature>
<dbReference type="PROSITE" id="PS00523">
    <property type="entry name" value="SULFATASE_1"/>
    <property type="match status" value="1"/>
</dbReference>
<evidence type="ECO:0000256" key="6">
    <source>
        <dbReference type="SAM" id="SignalP"/>
    </source>
</evidence>
<evidence type="ECO:0000313" key="9">
    <source>
        <dbReference type="Proteomes" id="UP000605676"/>
    </source>
</evidence>
<keyword evidence="2 6" id="KW-0732">Signal</keyword>
<dbReference type="CDD" id="cd16031">
    <property type="entry name" value="G6S_like"/>
    <property type="match status" value="1"/>
</dbReference>
<evidence type="ECO:0000256" key="3">
    <source>
        <dbReference type="ARBA" id="ARBA00022801"/>
    </source>
</evidence>
<evidence type="ECO:0000256" key="4">
    <source>
        <dbReference type="ARBA" id="ARBA00023180"/>
    </source>
</evidence>
<sequence length="522" mass="60360">MKQFNYICLMALLLVSASASSASKSKSATKSKPNILWIMSDDHTANTISSYQMRFAEALKTPNIDRLANEGALLNNCFVTNSICTPSRATIMTGQYGHKNGVYTLWDDLRVEDETIATLLQKNGYETAMIGKWHLHTQPQGFDYYSVLPGQGLYHKPVFKESGTKWTKGKEGKEYEGYVTDVITDNSLKWLDERKGEEPFFLMLHHKAPHGLWEYAERHAHLFENETIPEPKSLYEDKSHRSEGSKAFGRDMLNLSQRMYDGKRGKDYPTGKLNIEGMSDKERIAAAYQKYMKDYLRVVTAIDENVGRVLDYLDENGLAENTIVVYTSDQGMFLGEHSYYDKRWMYDESLKMPFLIRKADEIKAGTQCDDMVTNLDFAELILDYAEVKIPESMQGRSFRTNLVGKTARDWPTSMYYHYWMHFQPSAVPAHFGVRTHDYKLIFYYGRGLGLNGTTEGWESPLGWELYDLKNDPYELNNLYGQKSYKQITESLKEELQNLQKQYEVNINHFPELEKVINENWNN</sequence>
<dbReference type="Proteomes" id="UP000605676">
    <property type="component" value="Unassembled WGS sequence"/>
</dbReference>
<keyword evidence="4" id="KW-0325">Glycoprotein</keyword>
<dbReference type="SUPFAM" id="SSF53649">
    <property type="entry name" value="Alkaline phosphatase-like"/>
    <property type="match status" value="1"/>
</dbReference>
<name>A0ABS1HP60_9BACT</name>
<keyword evidence="5" id="KW-0175">Coiled coil</keyword>
<proteinExistence type="inferred from homology"/>
<evidence type="ECO:0000256" key="1">
    <source>
        <dbReference type="ARBA" id="ARBA00008779"/>
    </source>
</evidence>
<dbReference type="PROSITE" id="PS00149">
    <property type="entry name" value="SULFATASE_2"/>
    <property type="match status" value="1"/>
</dbReference>
<evidence type="ECO:0000256" key="5">
    <source>
        <dbReference type="SAM" id="Coils"/>
    </source>
</evidence>
<comment type="caution">
    <text evidence="8">The sequence shown here is derived from an EMBL/GenBank/DDBJ whole genome shotgun (WGS) entry which is preliminary data.</text>
</comment>
<dbReference type="InterPro" id="IPR017850">
    <property type="entry name" value="Alkaline_phosphatase_core_sf"/>
</dbReference>
<dbReference type="PANTHER" id="PTHR43108:SF6">
    <property type="entry name" value="N-SULPHOGLUCOSAMINE SULPHOHYDROLASE"/>
    <property type="match status" value="1"/>
</dbReference>
<dbReference type="Gene3D" id="3.40.720.10">
    <property type="entry name" value="Alkaline Phosphatase, subunit A"/>
    <property type="match status" value="1"/>
</dbReference>
<keyword evidence="9" id="KW-1185">Reference proteome</keyword>
<feature type="chain" id="PRO_5045322700" evidence="6">
    <location>
        <begin position="22"/>
        <end position="522"/>
    </location>
</feature>
<dbReference type="RefSeq" id="WP_200466681.1">
    <property type="nucleotide sequence ID" value="NZ_JAENRR010000070.1"/>
</dbReference>
<dbReference type="Pfam" id="PF00884">
    <property type="entry name" value="Sulfatase"/>
    <property type="match status" value="1"/>
</dbReference>
<protein>
    <submittedName>
        <fullName evidence="8">Sulfatase</fullName>
    </submittedName>
</protein>